<organism evidence="5 6">
    <name type="scientific">Ameca splendens</name>
    <dbReference type="NCBI Taxonomy" id="208324"/>
    <lineage>
        <taxon>Eukaryota</taxon>
        <taxon>Metazoa</taxon>
        <taxon>Chordata</taxon>
        <taxon>Craniata</taxon>
        <taxon>Vertebrata</taxon>
        <taxon>Euteleostomi</taxon>
        <taxon>Actinopterygii</taxon>
        <taxon>Neopterygii</taxon>
        <taxon>Teleostei</taxon>
        <taxon>Neoteleostei</taxon>
        <taxon>Acanthomorphata</taxon>
        <taxon>Ovalentaria</taxon>
        <taxon>Atherinomorphae</taxon>
        <taxon>Cyprinodontiformes</taxon>
        <taxon>Goodeidae</taxon>
        <taxon>Ameca</taxon>
    </lineage>
</organism>
<dbReference type="Gene3D" id="1.10.840.10">
    <property type="entry name" value="Ras guanine-nucleotide exchange factors catalytic domain"/>
    <property type="match status" value="1"/>
</dbReference>
<dbReference type="Gene3D" id="1.20.870.10">
    <property type="entry name" value="Son of sevenless (SoS) protein Chain: S domain 1"/>
    <property type="match status" value="1"/>
</dbReference>
<dbReference type="PANTHER" id="PTHR23113:SF187">
    <property type="entry name" value="RAS-SPECIFIC GUANINE NUCLEOTIDE-RELEASING FACTOR 2"/>
    <property type="match status" value="1"/>
</dbReference>
<proteinExistence type="predicted"/>
<name>A0ABV0Z2R3_9TELE</name>
<feature type="non-terminal residue" evidence="5">
    <location>
        <position position="1"/>
    </location>
</feature>
<evidence type="ECO:0000259" key="3">
    <source>
        <dbReference type="PROSITE" id="PS50009"/>
    </source>
</evidence>
<feature type="domain" description="N-terminal Ras-GEF" evidence="4">
    <location>
        <begin position="1"/>
        <end position="76"/>
    </location>
</feature>
<dbReference type="PANTHER" id="PTHR23113">
    <property type="entry name" value="GUANINE NUCLEOTIDE EXCHANGE FACTOR"/>
    <property type="match status" value="1"/>
</dbReference>
<feature type="domain" description="Ras-GEF" evidence="3">
    <location>
        <begin position="106"/>
        <end position="160"/>
    </location>
</feature>
<dbReference type="InterPro" id="IPR036964">
    <property type="entry name" value="RASGEF_cat_dom_sf"/>
</dbReference>
<dbReference type="Proteomes" id="UP001469553">
    <property type="component" value="Unassembled WGS sequence"/>
</dbReference>
<accession>A0ABV0Z2R3</accession>
<dbReference type="PROSITE" id="PS50009">
    <property type="entry name" value="RASGEF_CAT"/>
    <property type="match status" value="1"/>
</dbReference>
<keyword evidence="1 2" id="KW-0344">Guanine-nucleotide releasing factor</keyword>
<evidence type="ECO:0000313" key="5">
    <source>
        <dbReference type="EMBL" id="MEQ2300478.1"/>
    </source>
</evidence>
<dbReference type="PROSITE" id="PS50212">
    <property type="entry name" value="RASGEF_NTER"/>
    <property type="match status" value="1"/>
</dbReference>
<dbReference type="InterPro" id="IPR000651">
    <property type="entry name" value="Ras-like_Gua-exchang_fac_N"/>
</dbReference>
<comment type="caution">
    <text evidence="5">The sequence shown here is derived from an EMBL/GenBank/DDBJ whole genome shotgun (WGS) entry which is preliminary data.</text>
</comment>
<keyword evidence="6" id="KW-1185">Reference proteome</keyword>
<reference evidence="5 6" key="1">
    <citation type="submission" date="2021-06" db="EMBL/GenBank/DDBJ databases">
        <authorList>
            <person name="Palmer J.M."/>
        </authorList>
    </citation>
    <scope>NUCLEOTIDE SEQUENCE [LARGE SCALE GENOMIC DNA]</scope>
    <source>
        <strain evidence="5 6">AS_MEX2019</strain>
        <tissue evidence="5">Muscle</tissue>
    </source>
</reference>
<dbReference type="InterPro" id="IPR023578">
    <property type="entry name" value="Ras_GEF_dom_sf"/>
</dbReference>
<sequence>FTNSERTCDKEFIIRRAATNRVLNVLRHWVSKHSQDFEMNGELKMSVIYLLEEVLRDPDLLPQERKATANILSALSQDELEDVQLRIEDILQMADCPKAECFESLSAMELAEQITLLDHIVFRSIPYEEFLGQGWMKIDKTERTPYIMKTSQHFNDVTLV</sequence>
<dbReference type="SUPFAM" id="SSF48366">
    <property type="entry name" value="Ras GEF"/>
    <property type="match status" value="1"/>
</dbReference>
<gene>
    <name evidence="5" type="primary">RASGRF2_5</name>
    <name evidence="5" type="ORF">AMECASPLE_025890</name>
</gene>
<protein>
    <submittedName>
        <fullName evidence="5">Ras-specific guanine nucleotide-releasing factor 2</fullName>
    </submittedName>
</protein>
<evidence type="ECO:0000313" key="6">
    <source>
        <dbReference type="Proteomes" id="UP001469553"/>
    </source>
</evidence>
<dbReference type="InterPro" id="IPR001895">
    <property type="entry name" value="RASGEF_cat_dom"/>
</dbReference>
<evidence type="ECO:0000256" key="2">
    <source>
        <dbReference type="PROSITE-ProRule" id="PRU00168"/>
    </source>
</evidence>
<dbReference type="InterPro" id="IPR008937">
    <property type="entry name" value="Ras-like_GEF"/>
</dbReference>
<evidence type="ECO:0000259" key="4">
    <source>
        <dbReference type="PROSITE" id="PS50212"/>
    </source>
</evidence>
<dbReference type="EMBL" id="JAHRIP010049616">
    <property type="protein sequence ID" value="MEQ2300478.1"/>
    <property type="molecule type" value="Genomic_DNA"/>
</dbReference>
<dbReference type="Pfam" id="PF00617">
    <property type="entry name" value="RasGEF"/>
    <property type="match status" value="1"/>
</dbReference>
<evidence type="ECO:0000256" key="1">
    <source>
        <dbReference type="ARBA" id="ARBA00022658"/>
    </source>
</evidence>